<dbReference type="SMART" id="SM00636">
    <property type="entry name" value="Glyco_18"/>
    <property type="match status" value="1"/>
</dbReference>
<comment type="similarity">
    <text evidence="1">Belongs to the glycosyl hydrolase 18 family. Chitinase class II subfamily.</text>
</comment>
<dbReference type="InterPro" id="IPR029070">
    <property type="entry name" value="Chitinase_insertion_sf"/>
</dbReference>
<protein>
    <submittedName>
        <fullName evidence="11">Chitinase-3-like protein 1</fullName>
    </submittedName>
</protein>
<evidence type="ECO:0000259" key="10">
    <source>
        <dbReference type="PROSITE" id="PS51910"/>
    </source>
</evidence>
<keyword evidence="8" id="KW-1133">Transmembrane helix</keyword>
<feature type="transmembrane region" description="Helical" evidence="8">
    <location>
        <begin position="38"/>
        <end position="56"/>
    </location>
</feature>
<gene>
    <name evidence="11" type="ORF">ElyMa_002889300</name>
</gene>
<reference evidence="11 12" key="1">
    <citation type="journal article" date="2021" name="Elife">
        <title>Chloroplast acquisition without the gene transfer in kleptoplastic sea slugs, Plakobranchus ocellatus.</title>
        <authorList>
            <person name="Maeda T."/>
            <person name="Takahashi S."/>
            <person name="Yoshida T."/>
            <person name="Shimamura S."/>
            <person name="Takaki Y."/>
            <person name="Nagai Y."/>
            <person name="Toyoda A."/>
            <person name="Suzuki Y."/>
            <person name="Arimoto A."/>
            <person name="Ishii H."/>
            <person name="Satoh N."/>
            <person name="Nishiyama T."/>
            <person name="Hasebe M."/>
            <person name="Maruyama T."/>
            <person name="Minagawa J."/>
            <person name="Obokata J."/>
            <person name="Shigenobu S."/>
        </authorList>
    </citation>
    <scope>NUCLEOTIDE SEQUENCE [LARGE SCALE GENOMIC DNA]</scope>
</reference>
<dbReference type="Pfam" id="PF00704">
    <property type="entry name" value="Glyco_hydro_18"/>
    <property type="match status" value="1"/>
</dbReference>
<evidence type="ECO:0000256" key="5">
    <source>
        <dbReference type="ARBA" id="ARBA00023295"/>
    </source>
</evidence>
<dbReference type="InterPro" id="IPR001579">
    <property type="entry name" value="Glyco_hydro_18_chit_AS"/>
</dbReference>
<dbReference type="InterPro" id="IPR050314">
    <property type="entry name" value="Glycosyl_Hydrlase_18"/>
</dbReference>
<feature type="domain" description="GH18" evidence="10">
    <location>
        <begin position="59"/>
        <end position="393"/>
    </location>
</feature>
<dbReference type="Gene3D" id="3.20.20.80">
    <property type="entry name" value="Glycosidases"/>
    <property type="match status" value="2"/>
</dbReference>
<keyword evidence="2" id="KW-0147">Chitin-binding</keyword>
<dbReference type="Gene3D" id="3.10.50.10">
    <property type="match status" value="1"/>
</dbReference>
<dbReference type="GO" id="GO:0008061">
    <property type="term" value="F:chitin binding"/>
    <property type="evidence" value="ECO:0007669"/>
    <property type="project" value="UniProtKB-KW"/>
</dbReference>
<dbReference type="InterPro" id="IPR001223">
    <property type="entry name" value="Glyco_hydro18_cat"/>
</dbReference>
<feature type="compositionally biased region" description="Polar residues" evidence="7">
    <location>
        <begin position="419"/>
        <end position="428"/>
    </location>
</feature>
<dbReference type="GO" id="GO:0005975">
    <property type="term" value="P:carbohydrate metabolic process"/>
    <property type="evidence" value="ECO:0007669"/>
    <property type="project" value="InterPro"/>
</dbReference>
<organism evidence="11 12">
    <name type="scientific">Elysia marginata</name>
    <dbReference type="NCBI Taxonomy" id="1093978"/>
    <lineage>
        <taxon>Eukaryota</taxon>
        <taxon>Metazoa</taxon>
        <taxon>Spiralia</taxon>
        <taxon>Lophotrochozoa</taxon>
        <taxon>Mollusca</taxon>
        <taxon>Gastropoda</taxon>
        <taxon>Heterobranchia</taxon>
        <taxon>Euthyneura</taxon>
        <taxon>Panpulmonata</taxon>
        <taxon>Sacoglossa</taxon>
        <taxon>Placobranchoidea</taxon>
        <taxon>Plakobranchidae</taxon>
        <taxon>Elysia</taxon>
    </lineage>
</organism>
<evidence type="ECO:0000256" key="1">
    <source>
        <dbReference type="ARBA" id="ARBA00009121"/>
    </source>
</evidence>
<evidence type="ECO:0000256" key="4">
    <source>
        <dbReference type="ARBA" id="ARBA00023157"/>
    </source>
</evidence>
<dbReference type="Proteomes" id="UP000762676">
    <property type="component" value="Unassembled WGS sequence"/>
</dbReference>
<dbReference type="PANTHER" id="PTHR11177">
    <property type="entry name" value="CHITINASE"/>
    <property type="match status" value="1"/>
</dbReference>
<keyword evidence="8" id="KW-0812">Transmembrane</keyword>
<keyword evidence="5 6" id="KW-0326">Glycosidase</keyword>
<dbReference type="PROSITE" id="PS51910">
    <property type="entry name" value="GH18_2"/>
    <property type="match status" value="1"/>
</dbReference>
<feature type="region of interest" description="Disordered" evidence="7">
    <location>
        <begin position="409"/>
        <end position="442"/>
    </location>
</feature>
<keyword evidence="8" id="KW-0472">Membrane</keyword>
<keyword evidence="4" id="KW-1015">Disulfide bond</keyword>
<dbReference type="InterPro" id="IPR011583">
    <property type="entry name" value="Chitinase_II/V-like_cat"/>
</dbReference>
<evidence type="ECO:0000259" key="9">
    <source>
        <dbReference type="PROSITE" id="PS50940"/>
    </source>
</evidence>
<dbReference type="InterPro" id="IPR036508">
    <property type="entry name" value="Chitin-bd_dom_sf"/>
</dbReference>
<evidence type="ECO:0000313" key="11">
    <source>
        <dbReference type="EMBL" id="GFS03528.1"/>
    </source>
</evidence>
<evidence type="ECO:0000256" key="6">
    <source>
        <dbReference type="RuleBase" id="RU000489"/>
    </source>
</evidence>
<name>A0AAV4HZC7_9GAST</name>
<proteinExistence type="inferred from homology"/>
<evidence type="ECO:0000256" key="8">
    <source>
        <dbReference type="SAM" id="Phobius"/>
    </source>
</evidence>
<dbReference type="InterPro" id="IPR002557">
    <property type="entry name" value="Chitin-bd_dom"/>
</dbReference>
<dbReference type="PROSITE" id="PS50940">
    <property type="entry name" value="CHIT_BIND_II"/>
    <property type="match status" value="1"/>
</dbReference>
<evidence type="ECO:0000256" key="2">
    <source>
        <dbReference type="ARBA" id="ARBA00022669"/>
    </source>
</evidence>
<accession>A0AAV4HZC7</accession>
<dbReference type="SMART" id="SM00494">
    <property type="entry name" value="ChtBD2"/>
    <property type="match status" value="1"/>
</dbReference>
<dbReference type="PROSITE" id="PS01095">
    <property type="entry name" value="GH18_1"/>
    <property type="match status" value="1"/>
</dbReference>
<dbReference type="GO" id="GO:0004568">
    <property type="term" value="F:chitinase activity"/>
    <property type="evidence" value="ECO:0007669"/>
    <property type="project" value="UniProtKB-ARBA"/>
</dbReference>
<feature type="domain" description="Chitin-binding type-2" evidence="9">
    <location>
        <begin position="483"/>
        <end position="542"/>
    </location>
</feature>
<sequence>MVYTVDNAFRLSRAELVEYKNKFFHQQDMALYPATSPGWLSIFIVLAIGLSVCSLAHGKHIFCYYSSFAYNRHGRGNFLPEDINPHLCTHIIYAFVDISSDGKGLVPFNDNDQGDNGLYARTLALKKKNPELKVLLAVGGWLIGSQPFIPVVRSETSREVWIHNVVKYLRKHGFDGFDMDWEFPATRGSPPLDKFRFTQLMKGLFEAFARDSAETGRERLLLTMATASGTYYISQSYETTEITKYLDFMLLMTYNYHGQWEKLTGHHSGLYPHRTDPKSGEKSQLYQEWSIDFWLDAGIPKEKLIVGIPTYAMTFTLSDQSQHAVRSPAVMGGKQGEFTRETGILAYYEAKNIMKRDLGGAFVWSVEMGDFDGYCGQGPYPLIQAINDVIGHGDVTSVKLELKPPHQTTQHVVAEDTGSGENNQTWWFRSSPRPPTTGWTRTRTKAGLMKGRRRHLTTHSSAMRFTKPVAQNATSNLASSKGLLICPANGVGLFPHPQSCDHYVICQHGSWSDQPYYVMSCPAGTRFDPRLRICNFANSVLC</sequence>
<dbReference type="Pfam" id="PF01607">
    <property type="entry name" value="CBM_14"/>
    <property type="match status" value="1"/>
</dbReference>
<evidence type="ECO:0000313" key="12">
    <source>
        <dbReference type="Proteomes" id="UP000762676"/>
    </source>
</evidence>
<keyword evidence="12" id="KW-1185">Reference proteome</keyword>
<dbReference type="InterPro" id="IPR017853">
    <property type="entry name" value="GH"/>
</dbReference>
<evidence type="ECO:0000256" key="7">
    <source>
        <dbReference type="SAM" id="MobiDB-lite"/>
    </source>
</evidence>
<dbReference type="EMBL" id="BMAT01005985">
    <property type="protein sequence ID" value="GFS03528.1"/>
    <property type="molecule type" value="Genomic_DNA"/>
</dbReference>
<dbReference type="SUPFAM" id="SSF57625">
    <property type="entry name" value="Invertebrate chitin-binding proteins"/>
    <property type="match status" value="1"/>
</dbReference>
<dbReference type="GO" id="GO:0005576">
    <property type="term" value="C:extracellular region"/>
    <property type="evidence" value="ECO:0007669"/>
    <property type="project" value="InterPro"/>
</dbReference>
<keyword evidence="3 6" id="KW-0378">Hydrolase</keyword>
<dbReference type="PANTHER" id="PTHR11177:SF317">
    <property type="entry name" value="CHITINASE 12-RELATED"/>
    <property type="match status" value="1"/>
</dbReference>
<comment type="caution">
    <text evidence="11">The sequence shown here is derived from an EMBL/GenBank/DDBJ whole genome shotgun (WGS) entry which is preliminary data.</text>
</comment>
<dbReference type="SUPFAM" id="SSF51445">
    <property type="entry name" value="(Trans)glycosidases"/>
    <property type="match status" value="1"/>
</dbReference>
<dbReference type="Gene3D" id="2.170.140.10">
    <property type="entry name" value="Chitin binding domain"/>
    <property type="match status" value="1"/>
</dbReference>
<dbReference type="GO" id="GO:0006032">
    <property type="term" value="P:chitin catabolic process"/>
    <property type="evidence" value="ECO:0007669"/>
    <property type="project" value="UniProtKB-ARBA"/>
</dbReference>
<dbReference type="AlphaFoldDB" id="A0AAV4HZC7"/>
<evidence type="ECO:0000256" key="3">
    <source>
        <dbReference type="ARBA" id="ARBA00022801"/>
    </source>
</evidence>